<dbReference type="RefSeq" id="WP_164244626.1">
    <property type="nucleotide sequence ID" value="NZ_JAAGMA010000202.1"/>
</dbReference>
<comment type="caution">
    <text evidence="2">The sequence shown here is derived from an EMBL/GenBank/DDBJ whole genome shotgun (WGS) entry which is preliminary data.</text>
</comment>
<dbReference type="Proteomes" id="UP000470446">
    <property type="component" value="Unassembled WGS sequence"/>
</dbReference>
<evidence type="ECO:0000313" key="3">
    <source>
        <dbReference type="Proteomes" id="UP000470446"/>
    </source>
</evidence>
<evidence type="ECO:0008006" key="4">
    <source>
        <dbReference type="Google" id="ProtNLM"/>
    </source>
</evidence>
<protein>
    <recommendedName>
        <fullName evidence="4">Guanylate cyclase domain-containing protein</fullName>
    </recommendedName>
</protein>
<proteinExistence type="predicted"/>
<sequence>MHGGAQYRQYAQYGQYGFIISLDVQGSGSIPDPDRPALRKRIYRAAEDAFAQAGLGDARLAQEDRGDGILAVVEPRRPEALVGEWTEYLHQNLRRINRELSRPLRLRAGLDVGPFTPDRHGLSGTAVDLACRIGSCEEAKAVLSGLPDAPLLVAVTDRLYQDVVRHGGRWIEPEHYRRYMVRIKEGERYAWFTVPGRGAPPPAAGDGEPVPDPDPGDGPDSAPRTERDEASGFRFGGVTVKDQAQSFQGNFRDVTIDNRRGGTGPGAAS</sequence>
<dbReference type="InterPro" id="IPR029787">
    <property type="entry name" value="Nucleotide_cyclase"/>
</dbReference>
<dbReference type="SUPFAM" id="SSF55073">
    <property type="entry name" value="Nucleotide cyclase"/>
    <property type="match status" value="1"/>
</dbReference>
<accession>A0A7K3PFU2</accession>
<organism evidence="2 3">
    <name type="scientific">Streptomyces coelicoflavus</name>
    <dbReference type="NCBI Taxonomy" id="285562"/>
    <lineage>
        <taxon>Bacteria</taxon>
        <taxon>Bacillati</taxon>
        <taxon>Actinomycetota</taxon>
        <taxon>Actinomycetes</taxon>
        <taxon>Kitasatosporales</taxon>
        <taxon>Streptomycetaceae</taxon>
        <taxon>Streptomyces</taxon>
    </lineage>
</organism>
<evidence type="ECO:0000313" key="2">
    <source>
        <dbReference type="EMBL" id="NEB08870.1"/>
    </source>
</evidence>
<gene>
    <name evidence="2" type="ORF">G3I32_08280</name>
</gene>
<evidence type="ECO:0000256" key="1">
    <source>
        <dbReference type="SAM" id="MobiDB-lite"/>
    </source>
</evidence>
<feature type="region of interest" description="Disordered" evidence="1">
    <location>
        <begin position="194"/>
        <end position="269"/>
    </location>
</feature>
<name>A0A7K3PFU2_9ACTN</name>
<reference evidence="2 3" key="1">
    <citation type="submission" date="2020-01" db="EMBL/GenBank/DDBJ databases">
        <title>Insect and environment-associated Actinomycetes.</title>
        <authorList>
            <person name="Currrie C."/>
            <person name="Chevrette M."/>
            <person name="Carlson C."/>
            <person name="Stubbendieck R."/>
            <person name="Wendt-Pienkowski E."/>
        </authorList>
    </citation>
    <scope>NUCLEOTIDE SEQUENCE [LARGE SCALE GENOMIC DNA]</scope>
    <source>
        <strain evidence="2 3">SID14163</strain>
    </source>
</reference>
<dbReference type="Gene3D" id="3.30.70.1230">
    <property type="entry name" value="Nucleotide cyclase"/>
    <property type="match status" value="1"/>
</dbReference>
<dbReference type="EMBL" id="JAAGMA010000202">
    <property type="protein sequence ID" value="NEB08870.1"/>
    <property type="molecule type" value="Genomic_DNA"/>
</dbReference>
<dbReference type="AlphaFoldDB" id="A0A7K3PFU2"/>